<protein>
    <submittedName>
        <fullName evidence="1">Uncharacterized protein</fullName>
    </submittedName>
</protein>
<name>A0ABN6SF66_9BIFI</name>
<dbReference type="Proteomes" id="UP001321748">
    <property type="component" value="Chromosome"/>
</dbReference>
<reference evidence="1 2" key="1">
    <citation type="journal article" date="2023" name="Microbiol. Spectr.">
        <title>Symbiosis of Carpenter Bees with Uncharacterized Lactic Acid Bacteria Showing NAD Auxotrophy.</title>
        <authorList>
            <person name="Kawasaki S."/>
            <person name="Ozawa K."/>
            <person name="Mori T."/>
            <person name="Yamamoto A."/>
            <person name="Ito M."/>
            <person name="Ohkuma M."/>
            <person name="Sakamoto M."/>
            <person name="Matsutani M."/>
        </authorList>
    </citation>
    <scope>NUCLEOTIDE SEQUENCE [LARGE SCALE GENOMIC DNA]</scope>
    <source>
        <strain evidence="1 2">KimH</strain>
    </source>
</reference>
<sequence>MTMVYYGIPLSEDVIYQGERKAREQGSSFVFAATRVRQQACSSRSR</sequence>
<evidence type="ECO:0000313" key="1">
    <source>
        <dbReference type="EMBL" id="BDR54163.1"/>
    </source>
</evidence>
<keyword evidence="2" id="KW-1185">Reference proteome</keyword>
<proteinExistence type="predicted"/>
<accession>A0ABN6SF66</accession>
<gene>
    <name evidence="1" type="ORF">KIMH_02740</name>
</gene>
<organism evidence="1 2">
    <name type="scientific">Bombiscardovia apis</name>
    <dbReference type="NCBI Taxonomy" id="2932182"/>
    <lineage>
        <taxon>Bacteria</taxon>
        <taxon>Bacillati</taxon>
        <taxon>Actinomycetota</taxon>
        <taxon>Actinomycetes</taxon>
        <taxon>Bifidobacteriales</taxon>
        <taxon>Bifidobacteriaceae</taxon>
        <taxon>Bombiscardovia</taxon>
    </lineage>
</organism>
<dbReference type="RefSeq" id="WP_317643184.1">
    <property type="nucleotide sequence ID" value="NZ_AP026800.1"/>
</dbReference>
<evidence type="ECO:0000313" key="2">
    <source>
        <dbReference type="Proteomes" id="UP001321748"/>
    </source>
</evidence>
<dbReference type="EMBL" id="AP026800">
    <property type="protein sequence ID" value="BDR54163.1"/>
    <property type="molecule type" value="Genomic_DNA"/>
</dbReference>